<evidence type="ECO:0000313" key="16">
    <source>
        <dbReference type="Proteomes" id="UP001519271"/>
    </source>
</evidence>
<feature type="active site" description="Phosphocysteine intermediate; for EIIB activity" evidence="11">
    <location>
        <position position="478"/>
    </location>
</feature>
<dbReference type="InterPro" id="IPR036878">
    <property type="entry name" value="Glu_permease_IIB"/>
</dbReference>
<evidence type="ECO:0000256" key="6">
    <source>
        <dbReference type="ARBA" id="ARBA00022683"/>
    </source>
</evidence>
<dbReference type="PANTHER" id="PTHR30009:SF24">
    <property type="entry name" value="PTS SYSTEM, IIBC COMPONENT"/>
    <property type="match status" value="1"/>
</dbReference>
<feature type="transmembrane region" description="Helical" evidence="12">
    <location>
        <begin position="326"/>
        <end position="342"/>
    </location>
</feature>
<feature type="transmembrane region" description="Helical" evidence="12">
    <location>
        <begin position="148"/>
        <end position="168"/>
    </location>
</feature>
<comment type="subcellular location">
    <subcellularLocation>
        <location evidence="1">Cell membrane</location>
        <topology evidence="1">Multi-pass membrane protein</topology>
    </subcellularLocation>
</comment>
<organism evidence="15 16">
    <name type="scientific">Youngiibacter multivorans</name>
    <dbReference type="NCBI Taxonomy" id="937251"/>
    <lineage>
        <taxon>Bacteria</taxon>
        <taxon>Bacillati</taxon>
        <taxon>Bacillota</taxon>
        <taxon>Clostridia</taxon>
        <taxon>Eubacteriales</taxon>
        <taxon>Clostridiaceae</taxon>
        <taxon>Youngiibacter</taxon>
    </lineage>
</organism>
<evidence type="ECO:0000256" key="3">
    <source>
        <dbReference type="ARBA" id="ARBA00022475"/>
    </source>
</evidence>
<reference evidence="15 16" key="1">
    <citation type="submission" date="2021-03" db="EMBL/GenBank/DDBJ databases">
        <title>Genomic Encyclopedia of Type Strains, Phase IV (KMG-IV): sequencing the most valuable type-strain genomes for metagenomic binning, comparative biology and taxonomic classification.</title>
        <authorList>
            <person name="Goeker M."/>
        </authorList>
    </citation>
    <scope>NUCLEOTIDE SEQUENCE [LARGE SCALE GENOMIC DNA]</scope>
    <source>
        <strain evidence="15 16">DSM 6139</strain>
    </source>
</reference>
<keyword evidence="7 12" id="KW-0812">Transmembrane</keyword>
<evidence type="ECO:0000256" key="11">
    <source>
        <dbReference type="PROSITE-ProRule" id="PRU00421"/>
    </source>
</evidence>
<dbReference type="PROSITE" id="PS01035">
    <property type="entry name" value="PTS_EIIB_TYPE_1_CYS"/>
    <property type="match status" value="1"/>
</dbReference>
<keyword evidence="16" id="KW-1185">Reference proteome</keyword>
<protein>
    <submittedName>
        <fullName evidence="15">PTS system maltose and glucose-specific IIC component</fullName>
    </submittedName>
</protein>
<dbReference type="NCBIfam" id="TIGR00826">
    <property type="entry name" value="EIIB_glc"/>
    <property type="match status" value="1"/>
</dbReference>
<evidence type="ECO:0000259" key="14">
    <source>
        <dbReference type="PROSITE" id="PS51103"/>
    </source>
</evidence>
<feature type="transmembrane region" description="Helical" evidence="12">
    <location>
        <begin position="402"/>
        <end position="420"/>
    </location>
</feature>
<evidence type="ECO:0000256" key="2">
    <source>
        <dbReference type="ARBA" id="ARBA00022448"/>
    </source>
</evidence>
<dbReference type="Gene3D" id="3.30.1360.60">
    <property type="entry name" value="Glucose permease domain IIB"/>
    <property type="match status" value="1"/>
</dbReference>
<dbReference type="InterPro" id="IPR018113">
    <property type="entry name" value="PTrfase_EIIB_Cys"/>
</dbReference>
<evidence type="ECO:0000256" key="7">
    <source>
        <dbReference type="ARBA" id="ARBA00022692"/>
    </source>
</evidence>
<dbReference type="InterPro" id="IPR001996">
    <property type="entry name" value="PTS_IIB_1"/>
</dbReference>
<evidence type="ECO:0000256" key="9">
    <source>
        <dbReference type="ARBA" id="ARBA00022989"/>
    </source>
</evidence>
<evidence type="ECO:0000256" key="10">
    <source>
        <dbReference type="ARBA" id="ARBA00023136"/>
    </source>
</evidence>
<feature type="transmembrane region" description="Helical" evidence="12">
    <location>
        <begin position="300"/>
        <end position="319"/>
    </location>
</feature>
<feature type="transmembrane region" description="Helical" evidence="12">
    <location>
        <begin position="348"/>
        <end position="371"/>
    </location>
</feature>
<evidence type="ECO:0000313" key="15">
    <source>
        <dbReference type="EMBL" id="MBP1919272.1"/>
    </source>
</evidence>
<feature type="transmembrane region" description="Helical" evidence="12">
    <location>
        <begin position="189"/>
        <end position="209"/>
    </location>
</feature>
<dbReference type="PANTHER" id="PTHR30009">
    <property type="entry name" value="CYTOCHROME C-TYPE SYNTHESIS PROTEIN AND PTS TRANSMEMBRANE COMPONENT"/>
    <property type="match status" value="1"/>
</dbReference>
<dbReference type="RefSeq" id="WP_209459480.1">
    <property type="nucleotide sequence ID" value="NZ_JAGGKC010000013.1"/>
</dbReference>
<gene>
    <name evidence="15" type="ORF">J2Z34_001761</name>
</gene>
<dbReference type="Proteomes" id="UP001519271">
    <property type="component" value="Unassembled WGS sequence"/>
</dbReference>
<feature type="transmembrane region" description="Helical" evidence="12">
    <location>
        <begin position="58"/>
        <end position="77"/>
    </location>
</feature>
<evidence type="ECO:0000256" key="12">
    <source>
        <dbReference type="SAM" id="Phobius"/>
    </source>
</evidence>
<keyword evidence="3" id="KW-1003">Cell membrane</keyword>
<feature type="domain" description="PTS EIIB type-1" evidence="13">
    <location>
        <begin position="456"/>
        <end position="538"/>
    </location>
</feature>
<keyword evidence="10 12" id="KW-0472">Membrane</keyword>
<keyword evidence="6" id="KW-0598">Phosphotransferase system</keyword>
<dbReference type="InterPro" id="IPR013013">
    <property type="entry name" value="PTS_EIIC_1"/>
</dbReference>
<dbReference type="InterPro" id="IPR050429">
    <property type="entry name" value="PTS_Glucose_EIICBA"/>
</dbReference>
<proteinExistence type="predicted"/>
<accession>A0ABS4G400</accession>
<evidence type="ECO:0000256" key="1">
    <source>
        <dbReference type="ARBA" id="ARBA00004651"/>
    </source>
</evidence>
<dbReference type="Pfam" id="PF00367">
    <property type="entry name" value="PTS_EIIB"/>
    <property type="match status" value="1"/>
</dbReference>
<dbReference type="InterPro" id="IPR003352">
    <property type="entry name" value="PTS_EIIC"/>
</dbReference>
<dbReference type="PROSITE" id="PS51098">
    <property type="entry name" value="PTS_EIIB_TYPE_1"/>
    <property type="match status" value="1"/>
</dbReference>
<name>A0ABS4G400_9CLOT</name>
<dbReference type="Pfam" id="PF02378">
    <property type="entry name" value="PTS_EIIC"/>
    <property type="match status" value="1"/>
</dbReference>
<dbReference type="PROSITE" id="PS51103">
    <property type="entry name" value="PTS_EIIC_TYPE_1"/>
    <property type="match status" value="1"/>
</dbReference>
<keyword evidence="2" id="KW-0813">Transport</keyword>
<feature type="domain" description="PTS EIIC type-1" evidence="14">
    <location>
        <begin position="2"/>
        <end position="436"/>
    </location>
</feature>
<dbReference type="EMBL" id="JAGGKC010000013">
    <property type="protein sequence ID" value="MBP1919272.1"/>
    <property type="molecule type" value="Genomic_DNA"/>
</dbReference>
<feature type="transmembrane region" description="Helical" evidence="12">
    <location>
        <begin position="89"/>
        <end position="109"/>
    </location>
</feature>
<dbReference type="CDD" id="cd00212">
    <property type="entry name" value="PTS_IIB_glc"/>
    <property type="match status" value="1"/>
</dbReference>
<keyword evidence="9 12" id="KW-1133">Transmembrane helix</keyword>
<keyword evidence="8" id="KW-0418">Kinase</keyword>
<keyword evidence="4" id="KW-0762">Sugar transport</keyword>
<dbReference type="SUPFAM" id="SSF55604">
    <property type="entry name" value="Glucose permease domain IIB"/>
    <property type="match status" value="1"/>
</dbReference>
<evidence type="ECO:0000256" key="5">
    <source>
        <dbReference type="ARBA" id="ARBA00022679"/>
    </source>
</evidence>
<sequence>MSNFKKNFQSFGKSLLFPISLLSFMAIFLGLAAALQNKNIIGSIPFLANQTVQTVLGLIRKIAGLPFGQLPLLFAMSIPLGMVKRDKGVSVYAGAVGYIAMLMSMSYVLQMQGFTGATTSVDYLMKTGGLSQVDATLRNSLFTNVLGIFVYNTNVIGGIIAGLMGVYLHNRFRETELHPSLTFYSGKRFVPIVAALVMVVVGIALTFVWPIVNTAIITMGKLISESGMFGVFLYGFTEKVINPTGLHHILNQTFRFTALGGVETVNGESLVGALQIYLYQLDNQLPFSPAATQFLAQGKILHMVFGMPAAVMAIYHSALPEKRDRVLKFFIAGVTAVILTGITEPIEFTFIFISPILWIVNAIFAGLAFLVPAIFGAAIGNIQGGIIDWFVFGVLQGAQTKWYLYLIAGPIFFAMYYFTYRFIITKFNVMTIGRKDTDFTEEEETGAATSISEQDKKTAEYIIEGLGGLDNITDIDNCITRLRVEVIDTNKINEDLIKKTNPNGIIRPDKSTIHIVYGGRITKIRNIVDNYVFDLRNTDKKLG</sequence>
<keyword evidence="5" id="KW-0808">Transferase</keyword>
<evidence type="ECO:0000256" key="4">
    <source>
        <dbReference type="ARBA" id="ARBA00022597"/>
    </source>
</evidence>
<evidence type="ECO:0000256" key="8">
    <source>
        <dbReference type="ARBA" id="ARBA00022777"/>
    </source>
</evidence>
<evidence type="ECO:0000259" key="13">
    <source>
        <dbReference type="PROSITE" id="PS51098"/>
    </source>
</evidence>
<comment type="caution">
    <text evidence="15">The sequence shown here is derived from an EMBL/GenBank/DDBJ whole genome shotgun (WGS) entry which is preliminary data.</text>
</comment>